<accession>X1BPK7</accession>
<feature type="domain" description="Transposase DDE" evidence="1">
    <location>
        <begin position="8"/>
        <end position="95"/>
    </location>
</feature>
<evidence type="ECO:0000259" key="1">
    <source>
        <dbReference type="Pfam" id="PF13751"/>
    </source>
</evidence>
<proteinExistence type="predicted"/>
<reference evidence="2" key="1">
    <citation type="journal article" date="2014" name="Front. Microbiol.">
        <title>High frequency of phylogenetically diverse reductive dehalogenase-homologous genes in deep subseafloor sedimentary metagenomes.</title>
        <authorList>
            <person name="Kawai M."/>
            <person name="Futagami T."/>
            <person name="Toyoda A."/>
            <person name="Takaki Y."/>
            <person name="Nishi S."/>
            <person name="Hori S."/>
            <person name="Arai W."/>
            <person name="Tsubouchi T."/>
            <person name="Morono Y."/>
            <person name="Uchiyama I."/>
            <person name="Ito T."/>
            <person name="Fujiyama A."/>
            <person name="Inagaki F."/>
            <person name="Takami H."/>
        </authorList>
    </citation>
    <scope>NUCLEOTIDE SEQUENCE</scope>
    <source>
        <strain evidence="2">Expedition CK06-06</strain>
    </source>
</reference>
<gene>
    <name evidence="2" type="ORF">S01H4_45158</name>
</gene>
<name>X1BPK7_9ZZZZ</name>
<protein>
    <recommendedName>
        <fullName evidence="1">Transposase DDE domain-containing protein</fullName>
    </recommendedName>
</protein>
<evidence type="ECO:0000313" key="2">
    <source>
        <dbReference type="EMBL" id="GAG96935.1"/>
    </source>
</evidence>
<comment type="caution">
    <text evidence="2">The sequence shown here is derived from an EMBL/GenBank/DDBJ whole genome shotgun (WGS) entry which is preliminary data.</text>
</comment>
<feature type="non-terminal residue" evidence="2">
    <location>
        <position position="1"/>
    </location>
</feature>
<dbReference type="Pfam" id="PF13751">
    <property type="entry name" value="DDE_Tnp_1_6"/>
    <property type="match status" value="1"/>
</dbReference>
<sequence length="95" mass="10928">TRKAKNKKLNRIRYKAKVGDCHSCPVKEKCIKPNVDSRIVTHYDSCYYSNARDWYTSKYGRTLQKLRGTILEGVMGQAKAYHGMARAKFRGLAKV</sequence>
<organism evidence="2">
    <name type="scientific">marine sediment metagenome</name>
    <dbReference type="NCBI Taxonomy" id="412755"/>
    <lineage>
        <taxon>unclassified sequences</taxon>
        <taxon>metagenomes</taxon>
        <taxon>ecological metagenomes</taxon>
    </lineage>
</organism>
<dbReference type="EMBL" id="BART01025116">
    <property type="protein sequence ID" value="GAG96935.1"/>
    <property type="molecule type" value="Genomic_DNA"/>
</dbReference>
<dbReference type="InterPro" id="IPR025668">
    <property type="entry name" value="Tnp_DDE_dom"/>
</dbReference>
<dbReference type="AlphaFoldDB" id="X1BPK7"/>